<comment type="caution">
    <text evidence="1">The sequence shown here is derived from an EMBL/GenBank/DDBJ whole genome shotgun (WGS) entry which is preliminary data.</text>
</comment>
<gene>
    <name evidence="1" type="ORF">F6Z62_15960</name>
</gene>
<proteinExistence type="predicted"/>
<dbReference type="AlphaFoldDB" id="A0A620KAS3"/>
<reference evidence="1" key="1">
    <citation type="submission" date="2019-09" db="EMBL/GenBank/DDBJ databases">
        <authorList>
            <consortium name="PulseNet: The National Subtyping Network for Foodborne Disease Surveillance"/>
            <person name="Tarr C.L."/>
            <person name="Trees E."/>
            <person name="Katz L.S."/>
            <person name="Carleton-Romer H.A."/>
            <person name="Stroika S."/>
            <person name="Kucerova Z."/>
            <person name="Roache K.F."/>
            <person name="Sabol A.L."/>
            <person name="Besser J."/>
            <person name="Gerner-Smidt P."/>
        </authorList>
    </citation>
    <scope>NUCLEOTIDE SEQUENCE</scope>
    <source>
        <strain evidence="1">PNUSAS101385</strain>
    </source>
</reference>
<organism evidence="1">
    <name type="scientific">Salmonella enterica</name>
    <name type="common">Salmonella choleraesuis</name>
    <dbReference type="NCBI Taxonomy" id="28901"/>
    <lineage>
        <taxon>Bacteria</taxon>
        <taxon>Pseudomonadati</taxon>
        <taxon>Pseudomonadota</taxon>
        <taxon>Gammaproteobacteria</taxon>
        <taxon>Enterobacterales</taxon>
        <taxon>Enterobacteriaceae</taxon>
        <taxon>Salmonella</taxon>
    </lineage>
</organism>
<sequence length="52" mass="5911">MAQPFFNDLVTRLVGGDAIDADTMLRLAKEYNIDVLRVPEIARFLSNWGLDE</sequence>
<name>A0A620KAS3_SALER</name>
<evidence type="ECO:0000313" key="1">
    <source>
        <dbReference type="EMBL" id="ECX9643695.1"/>
    </source>
</evidence>
<dbReference type="EMBL" id="AALBNJ010000034">
    <property type="protein sequence ID" value="ECX9643695.1"/>
    <property type="molecule type" value="Genomic_DNA"/>
</dbReference>
<dbReference type="Pfam" id="PF10820">
    <property type="entry name" value="DUF2543"/>
    <property type="match status" value="1"/>
</dbReference>
<dbReference type="InterPro" id="IPR020251">
    <property type="entry name" value="Uncharacterised_YmjA"/>
</dbReference>
<protein>
    <submittedName>
        <fullName evidence="1">DUF2543 family protein</fullName>
    </submittedName>
</protein>
<accession>A0A620KAS3</accession>